<dbReference type="STRING" id="747725.A0A162YEV9"/>
<evidence type="ECO:0000313" key="6">
    <source>
        <dbReference type="EMBL" id="OAC98386.1"/>
    </source>
</evidence>
<dbReference type="SUPFAM" id="SSF48366">
    <property type="entry name" value="Ras GEF"/>
    <property type="match status" value="1"/>
</dbReference>
<gene>
    <name evidence="6" type="ORF">MUCCIDRAFT_185771</name>
</gene>
<evidence type="ECO:0000313" key="7">
    <source>
        <dbReference type="Proteomes" id="UP000077051"/>
    </source>
</evidence>
<organism evidence="6 7">
    <name type="scientific">Mucor lusitanicus CBS 277.49</name>
    <dbReference type="NCBI Taxonomy" id="747725"/>
    <lineage>
        <taxon>Eukaryota</taxon>
        <taxon>Fungi</taxon>
        <taxon>Fungi incertae sedis</taxon>
        <taxon>Mucoromycota</taxon>
        <taxon>Mucoromycotina</taxon>
        <taxon>Mucoromycetes</taxon>
        <taxon>Mucorales</taxon>
        <taxon>Mucorineae</taxon>
        <taxon>Mucoraceae</taxon>
        <taxon>Mucor</taxon>
    </lineage>
</organism>
<feature type="compositionally biased region" description="Gly residues" evidence="4">
    <location>
        <begin position="713"/>
        <end position="724"/>
    </location>
</feature>
<evidence type="ECO:0000256" key="2">
    <source>
        <dbReference type="PROSITE-ProRule" id="PRU00168"/>
    </source>
</evidence>
<feature type="region of interest" description="Disordered" evidence="4">
    <location>
        <begin position="783"/>
        <end position="802"/>
    </location>
</feature>
<comment type="caution">
    <text evidence="6">The sequence shown here is derived from an EMBL/GenBank/DDBJ whole genome shotgun (WGS) entry which is preliminary data.</text>
</comment>
<keyword evidence="7" id="KW-1185">Reference proteome</keyword>
<evidence type="ECO:0000256" key="3">
    <source>
        <dbReference type="SAM" id="Coils"/>
    </source>
</evidence>
<dbReference type="PANTHER" id="PTHR23113:SF368">
    <property type="entry name" value="CELL DIVISION CONTROL PROTEIN 25"/>
    <property type="match status" value="1"/>
</dbReference>
<dbReference type="AlphaFoldDB" id="A0A162YEV9"/>
<dbReference type="OrthoDB" id="546434at2759"/>
<sequence>MSLATLFKAGMLPICAIIISLAPFTTFSQPQPLLLAQNYNSTLSNIISHASYVDSSMVDANASIASNFYMWSENYHQSTDAQGADQAIASLGIQAKPKSWMLTKGAWVETKEEEKRDAMWDIVTRKGDEGTTTAYSLDKFDFAFTDPTASSALASIELIDMLAIVLLVDEAYFSFTATSQRAIQALNEIKFVHSSIISSPKQYASLLSSIKTCLQHIEAIIETHSPATYNPISRQTTGDQKRPPLPPKPSRMQKPVVPPKPRVPSPTVTSASPSKPSATMTIEAELPDNSNQQPEPPIIKPRVYESRPTSLPPLPHSHISSLQKSPRPVTEYSPENTKHLANVRIVAEGEIDPDYLVPAQTNAGDSLAPSSSTMNTDHVPLIPAPPLLTTHRVLQQKVDELEEKIRNCRARKQAIAQGQALDAMTEDSLDQMIAQYLRVLAELKVTLNGVRTIYMSAATIPSILQFQAHVIAYQITLIEAAIFDAIPPQALLEHSSKHPHPRIVASTDFFNYITRCIEHAVLLPQEASSRAQLIHYWIKVASRCFDVNNYQTLKAIISALNTPPVQRLKRTWAYIPKKSTTKLDALNELMSEANNYGHYREHMGMVTTTVVNGKSVQLIRDEHYSRPTVPFLGTFIHDITYLLAAFKSSNNPGNPEDEPRIHEVLNTMHRFQTGPRYTPSLPAAFLKSSQKHHFRPALSSALHRGASRIQRFSGGGFFGGGGGSSNESPNSSSSSVTNMSMMEEGGEDENLDEQQKMATQYILMRSWVSQNTVDELSTLREPPQVKSNSMYGARSSSHNGNRTSSVFSNASSNVRFSTGSVSLNTLSTHGDSSMEEDDEKRYSQPPYFPFRKSADGSNNNTNFARPVTIHEGGSTEGLSREENENFHVASSRTTWNGGPPQPQHSQVPIVPPRPVPKPPAAVNNTGSKAATAPAQNDEFRAALAQRLAKVSTEGS</sequence>
<feature type="compositionally biased region" description="Low complexity" evidence="4">
    <location>
        <begin position="725"/>
        <end position="743"/>
    </location>
</feature>
<feature type="compositionally biased region" description="Polar residues" evidence="4">
    <location>
        <begin position="785"/>
        <end position="802"/>
    </location>
</feature>
<dbReference type="Gene3D" id="1.10.840.10">
    <property type="entry name" value="Ras guanine-nucleotide exchange factors catalytic domain"/>
    <property type="match status" value="1"/>
</dbReference>
<keyword evidence="1 2" id="KW-0344">Guanine-nucleotide releasing factor</keyword>
<dbReference type="GO" id="GO:0005886">
    <property type="term" value="C:plasma membrane"/>
    <property type="evidence" value="ECO:0007669"/>
    <property type="project" value="TreeGrafter"/>
</dbReference>
<accession>A0A162YEV9</accession>
<dbReference type="InterPro" id="IPR008937">
    <property type="entry name" value="Ras-like_GEF"/>
</dbReference>
<dbReference type="VEuPathDB" id="FungiDB:MUCCIDRAFT_185771"/>
<dbReference type="GO" id="GO:0005085">
    <property type="term" value="F:guanyl-nucleotide exchange factor activity"/>
    <property type="evidence" value="ECO:0007669"/>
    <property type="project" value="UniProtKB-KW"/>
</dbReference>
<feature type="region of interest" description="Disordered" evidence="4">
    <location>
        <begin position="713"/>
        <end position="750"/>
    </location>
</feature>
<dbReference type="InterPro" id="IPR023578">
    <property type="entry name" value="Ras_GEF_dom_sf"/>
</dbReference>
<evidence type="ECO:0000259" key="5">
    <source>
        <dbReference type="PROSITE" id="PS50009"/>
    </source>
</evidence>
<feature type="compositionally biased region" description="Pro residues" evidence="4">
    <location>
        <begin position="909"/>
        <end position="919"/>
    </location>
</feature>
<dbReference type="EMBL" id="AMYB01000010">
    <property type="protein sequence ID" value="OAC98386.1"/>
    <property type="molecule type" value="Genomic_DNA"/>
</dbReference>
<feature type="compositionally biased region" description="Low complexity" evidence="4">
    <location>
        <begin position="265"/>
        <end position="279"/>
    </location>
</feature>
<dbReference type="Proteomes" id="UP000077051">
    <property type="component" value="Unassembled WGS sequence"/>
</dbReference>
<dbReference type="PROSITE" id="PS50009">
    <property type="entry name" value="RASGEF_CAT"/>
    <property type="match status" value="1"/>
</dbReference>
<dbReference type="InterPro" id="IPR001895">
    <property type="entry name" value="RASGEF_cat_dom"/>
</dbReference>
<evidence type="ECO:0000256" key="4">
    <source>
        <dbReference type="SAM" id="MobiDB-lite"/>
    </source>
</evidence>
<dbReference type="GO" id="GO:0007265">
    <property type="term" value="P:Ras protein signal transduction"/>
    <property type="evidence" value="ECO:0007669"/>
    <property type="project" value="TreeGrafter"/>
</dbReference>
<evidence type="ECO:0000256" key="1">
    <source>
        <dbReference type="ARBA" id="ARBA00022658"/>
    </source>
</evidence>
<feature type="compositionally biased region" description="Polar residues" evidence="4">
    <location>
        <begin position="822"/>
        <end position="831"/>
    </location>
</feature>
<protein>
    <recommendedName>
        <fullName evidence="5">Ras-GEF domain-containing protein</fullName>
    </recommendedName>
</protein>
<reference evidence="6 7" key="1">
    <citation type="submission" date="2015-06" db="EMBL/GenBank/DDBJ databases">
        <title>Expansion of signal transduction pathways in fungi by whole-genome duplication.</title>
        <authorList>
            <consortium name="DOE Joint Genome Institute"/>
            <person name="Corrochano L.M."/>
            <person name="Kuo A."/>
            <person name="Marcet-Houben M."/>
            <person name="Polaino S."/>
            <person name="Salamov A."/>
            <person name="Villalobos J.M."/>
            <person name="Alvarez M.I."/>
            <person name="Avalos J."/>
            <person name="Benito E.P."/>
            <person name="Benoit I."/>
            <person name="Burger G."/>
            <person name="Camino L.P."/>
            <person name="Canovas D."/>
            <person name="Cerda-Olmedo E."/>
            <person name="Cheng J.-F."/>
            <person name="Dominguez A."/>
            <person name="Elias M."/>
            <person name="Eslava A.P."/>
            <person name="Glaser F."/>
            <person name="Grimwood J."/>
            <person name="Gutierrez G."/>
            <person name="Heitman J."/>
            <person name="Henrissat B."/>
            <person name="Iturriaga E.A."/>
            <person name="Lang B.F."/>
            <person name="Lavin J.L."/>
            <person name="Lee S."/>
            <person name="Li W."/>
            <person name="Lindquist E."/>
            <person name="Lopez-Garcia S."/>
            <person name="Luque E.M."/>
            <person name="Marcos A.T."/>
            <person name="Martin J."/>
            <person name="Mccluskey K."/>
            <person name="Medina H.R."/>
            <person name="Miralles-Duran A."/>
            <person name="Miyazaki A."/>
            <person name="Munoz-Torres E."/>
            <person name="Oguiza J.A."/>
            <person name="Ohm R."/>
            <person name="Olmedo M."/>
            <person name="Orejas M."/>
            <person name="Ortiz-Castellanos L."/>
            <person name="Pisabarro A.G."/>
            <person name="Rodriguez-Romero J."/>
            <person name="Ruiz-Herrera J."/>
            <person name="Ruiz-Vazquez R."/>
            <person name="Sanz C."/>
            <person name="Schackwitz W."/>
            <person name="Schmutz J."/>
            <person name="Shahriari M."/>
            <person name="Shelest E."/>
            <person name="Silva-Franco F."/>
            <person name="Soanes D."/>
            <person name="Syed K."/>
            <person name="Tagua V.G."/>
            <person name="Talbot N.J."/>
            <person name="Thon M."/>
            <person name="De Vries R.P."/>
            <person name="Wiebenga A."/>
            <person name="Yadav J.S."/>
            <person name="Braun E.L."/>
            <person name="Baker S."/>
            <person name="Garre V."/>
            <person name="Horwitz B."/>
            <person name="Torres-Martinez S."/>
            <person name="Idnurm A."/>
            <person name="Herrera-Estrella A."/>
            <person name="Gabaldon T."/>
            <person name="Grigoriev I.V."/>
        </authorList>
    </citation>
    <scope>NUCLEOTIDE SEQUENCE [LARGE SCALE GENOMIC DNA]</scope>
    <source>
        <strain evidence="6 7">CBS 277.49</strain>
    </source>
</reference>
<dbReference type="InterPro" id="IPR036964">
    <property type="entry name" value="RASGEF_cat_dom_sf"/>
</dbReference>
<feature type="region of interest" description="Disordered" evidence="4">
    <location>
        <begin position="822"/>
        <end position="937"/>
    </location>
</feature>
<feature type="region of interest" description="Disordered" evidence="4">
    <location>
        <begin position="228"/>
        <end position="333"/>
    </location>
</feature>
<dbReference type="PANTHER" id="PTHR23113">
    <property type="entry name" value="GUANINE NUCLEOTIDE EXCHANGE FACTOR"/>
    <property type="match status" value="1"/>
</dbReference>
<keyword evidence="3" id="KW-0175">Coiled coil</keyword>
<dbReference type="SMART" id="SM00147">
    <property type="entry name" value="RasGEF"/>
    <property type="match status" value="1"/>
</dbReference>
<dbReference type="Pfam" id="PF00617">
    <property type="entry name" value="RasGEF"/>
    <property type="match status" value="1"/>
</dbReference>
<name>A0A162YEV9_MUCCL</name>
<feature type="compositionally biased region" description="Polar residues" evidence="4">
    <location>
        <begin position="228"/>
        <end position="238"/>
    </location>
</feature>
<feature type="coiled-coil region" evidence="3">
    <location>
        <begin position="391"/>
        <end position="418"/>
    </location>
</feature>
<feature type="domain" description="Ras-GEF" evidence="5">
    <location>
        <begin position="467"/>
        <end position="705"/>
    </location>
</feature>
<proteinExistence type="predicted"/>